<dbReference type="PANTHER" id="PTHR36836:SF1">
    <property type="entry name" value="COLANIC ACID BIOSYNTHESIS PROTEIN WCAK"/>
    <property type="match status" value="1"/>
</dbReference>
<dbReference type="Pfam" id="PF04230">
    <property type="entry name" value="PS_pyruv_trans"/>
    <property type="match status" value="1"/>
</dbReference>
<dbReference type="Proteomes" id="UP001174932">
    <property type="component" value="Unassembled WGS sequence"/>
</dbReference>
<dbReference type="EMBL" id="JAUOZU010000006">
    <property type="protein sequence ID" value="MDO6963967.1"/>
    <property type="molecule type" value="Genomic_DNA"/>
</dbReference>
<dbReference type="GO" id="GO:0016740">
    <property type="term" value="F:transferase activity"/>
    <property type="evidence" value="ECO:0007669"/>
    <property type="project" value="UniProtKB-KW"/>
</dbReference>
<protein>
    <submittedName>
        <fullName evidence="2">Polysaccharide pyruvyl transferase family protein</fullName>
    </submittedName>
</protein>
<reference evidence="2" key="2">
    <citation type="submission" date="2023-07" db="EMBL/GenBank/DDBJ databases">
        <authorList>
            <person name="Shen H."/>
        </authorList>
    </citation>
    <scope>NUCLEOTIDE SEQUENCE</scope>
    <source>
        <strain evidence="2">TNR-22</strain>
    </source>
</reference>
<sequence length="412" mass="45928">MKFMIVNAFGRSNRGDSVLLDECVHEIRAVHPDAEIAGAVFEGMDTASAVHPDIAWSERIGNAGGGVKGRVKSLAYLGLAWISAYIPWLGLYKLLPAKQRETFLAIRNADVVISAPGGYIHDTNFAYFIALLHVHLGTILGKTVILAPQSVGPIERPVSRWVAKSVLGKVPFLCARESYSYDFLAHDLKLPERQVFRTGDSAFWNDRVESDRARIDAVFAELGLDADRPIFGMTVVGWSFPKSKDPQSDYDRYTDCVARAADHMQEKFGLTPVIFNQVSEDLPTAHIVRAKAKLPIVIDETGREPDILRAMIQRSKIFLGTRFHSCIFAMMAGKPTFAIAYLPKTEYIMNDLKLSHRHTPIDAIDFDEMIGCVTNDYEHLAESEAEINGAVRTYQQNFTRLQDILVRIGGRG</sequence>
<evidence type="ECO:0000313" key="2">
    <source>
        <dbReference type="EMBL" id="MDO6963967.1"/>
    </source>
</evidence>
<evidence type="ECO:0000259" key="1">
    <source>
        <dbReference type="Pfam" id="PF04230"/>
    </source>
</evidence>
<organism evidence="2 3">
    <name type="scientific">Rhizobium alvei</name>
    <dbReference type="NCBI Taxonomy" id="1132659"/>
    <lineage>
        <taxon>Bacteria</taxon>
        <taxon>Pseudomonadati</taxon>
        <taxon>Pseudomonadota</taxon>
        <taxon>Alphaproteobacteria</taxon>
        <taxon>Hyphomicrobiales</taxon>
        <taxon>Rhizobiaceae</taxon>
        <taxon>Rhizobium/Agrobacterium group</taxon>
        <taxon>Rhizobium</taxon>
    </lineage>
</organism>
<dbReference type="InterPro" id="IPR007345">
    <property type="entry name" value="Polysacch_pyruvyl_Trfase"/>
</dbReference>
<keyword evidence="3" id="KW-1185">Reference proteome</keyword>
<proteinExistence type="predicted"/>
<feature type="domain" description="Polysaccharide pyruvyl transferase" evidence="1">
    <location>
        <begin position="13"/>
        <end position="341"/>
    </location>
</feature>
<comment type="caution">
    <text evidence="2">The sequence shown here is derived from an EMBL/GenBank/DDBJ whole genome shotgun (WGS) entry which is preliminary data.</text>
</comment>
<accession>A0ABT8YKE4</accession>
<evidence type="ECO:0000313" key="3">
    <source>
        <dbReference type="Proteomes" id="UP001174932"/>
    </source>
</evidence>
<dbReference type="PANTHER" id="PTHR36836">
    <property type="entry name" value="COLANIC ACID BIOSYNTHESIS PROTEIN WCAK"/>
    <property type="match status" value="1"/>
</dbReference>
<name>A0ABT8YKE4_9HYPH</name>
<gene>
    <name evidence="2" type="ORF">Q4481_08355</name>
</gene>
<dbReference type="RefSeq" id="WP_304375880.1">
    <property type="nucleotide sequence ID" value="NZ_JAUOZU010000006.1"/>
</dbReference>
<keyword evidence="2" id="KW-0808">Transferase</keyword>
<reference evidence="2" key="1">
    <citation type="journal article" date="2015" name="Int. J. Syst. Evol. Microbiol.">
        <title>Rhizobium alvei sp. nov., isolated from a freshwater river.</title>
        <authorList>
            <person name="Sheu S.Y."/>
            <person name="Huang H.W."/>
            <person name="Young C.C."/>
            <person name="Chen W.M."/>
        </authorList>
    </citation>
    <scope>NUCLEOTIDE SEQUENCE</scope>
    <source>
        <strain evidence="2">TNR-22</strain>
    </source>
</reference>